<reference evidence="8" key="1">
    <citation type="submission" date="2023-08" db="EMBL/GenBank/DDBJ databases">
        <title>Pelteobagrus vachellii genome.</title>
        <authorList>
            <person name="Liu H."/>
        </authorList>
    </citation>
    <scope>NUCLEOTIDE SEQUENCE</scope>
    <source>
        <strain evidence="8">PRFRI_2022a</strain>
        <tissue evidence="8">Muscle</tissue>
    </source>
</reference>
<evidence type="ECO:0000256" key="3">
    <source>
        <dbReference type="ARBA" id="ARBA00022917"/>
    </source>
</evidence>
<dbReference type="GO" id="GO:0003746">
    <property type="term" value="F:translation elongation factor activity"/>
    <property type="evidence" value="ECO:0007669"/>
    <property type="project" value="UniProtKB-KW"/>
</dbReference>
<evidence type="ECO:0000256" key="4">
    <source>
        <dbReference type="RuleBase" id="RU003791"/>
    </source>
</evidence>
<dbReference type="GO" id="GO:0005853">
    <property type="term" value="C:eukaryotic translation elongation factor 1 complex"/>
    <property type="evidence" value="ECO:0007669"/>
    <property type="project" value="InterPro"/>
</dbReference>
<feature type="compositionally biased region" description="Low complexity" evidence="5">
    <location>
        <begin position="280"/>
        <end position="291"/>
    </location>
</feature>
<dbReference type="Proteomes" id="UP001187315">
    <property type="component" value="Unassembled WGS sequence"/>
</dbReference>
<feature type="compositionally biased region" description="Polar residues" evidence="5">
    <location>
        <begin position="19"/>
        <end position="29"/>
    </location>
</feature>
<organism evidence="8 9">
    <name type="scientific">Tachysurus vachellii</name>
    <name type="common">Darkbarbel catfish</name>
    <name type="synonym">Pelteobagrus vachellii</name>
    <dbReference type="NCBI Taxonomy" id="175792"/>
    <lineage>
        <taxon>Eukaryota</taxon>
        <taxon>Metazoa</taxon>
        <taxon>Chordata</taxon>
        <taxon>Craniata</taxon>
        <taxon>Vertebrata</taxon>
        <taxon>Euteleostomi</taxon>
        <taxon>Actinopterygii</taxon>
        <taxon>Neopterygii</taxon>
        <taxon>Teleostei</taxon>
        <taxon>Ostariophysi</taxon>
        <taxon>Siluriformes</taxon>
        <taxon>Bagridae</taxon>
        <taxon>Tachysurus</taxon>
    </lineage>
</organism>
<feature type="compositionally biased region" description="Polar residues" evidence="5">
    <location>
        <begin position="82"/>
        <end position="95"/>
    </location>
</feature>
<dbReference type="PANTHER" id="PTHR11595:SF88">
    <property type="entry name" value="ELONGATION FACTOR-1, DELTA, A ISOFORM X1"/>
    <property type="match status" value="1"/>
</dbReference>
<dbReference type="AlphaFoldDB" id="A0AA88NVK7"/>
<dbReference type="PROSITE" id="PS00824">
    <property type="entry name" value="EF1BD_1"/>
    <property type="match status" value="1"/>
</dbReference>
<dbReference type="EMBL" id="JAVHJS010000001">
    <property type="protein sequence ID" value="KAK2868298.1"/>
    <property type="molecule type" value="Genomic_DNA"/>
</dbReference>
<dbReference type="Pfam" id="PF10587">
    <property type="entry name" value="EF-1_beta_acid"/>
    <property type="match status" value="1"/>
</dbReference>
<dbReference type="Pfam" id="PF00736">
    <property type="entry name" value="EF1_GNE"/>
    <property type="match status" value="1"/>
</dbReference>
<evidence type="ECO:0000256" key="1">
    <source>
        <dbReference type="ARBA" id="ARBA00007411"/>
    </source>
</evidence>
<accession>A0AA88NVK7</accession>
<feature type="region of interest" description="Disordered" evidence="5">
    <location>
        <begin position="82"/>
        <end position="160"/>
    </location>
</feature>
<feature type="domain" description="Translation elongation factor EF1B beta/delta subunit guanine nucleotide exchange" evidence="6">
    <location>
        <begin position="345"/>
        <end position="431"/>
    </location>
</feature>
<feature type="compositionally biased region" description="Basic and acidic residues" evidence="5">
    <location>
        <begin position="1"/>
        <end position="13"/>
    </location>
</feature>
<dbReference type="GO" id="GO:0005085">
    <property type="term" value="F:guanyl-nucleotide exchange factor activity"/>
    <property type="evidence" value="ECO:0007669"/>
    <property type="project" value="TreeGrafter"/>
</dbReference>
<feature type="region of interest" description="Disordered" evidence="5">
    <location>
        <begin position="273"/>
        <end position="307"/>
    </location>
</feature>
<dbReference type="SMART" id="SM00888">
    <property type="entry name" value="EF1_GNE"/>
    <property type="match status" value="1"/>
</dbReference>
<dbReference type="SUPFAM" id="SSF54984">
    <property type="entry name" value="eEF-1beta-like"/>
    <property type="match status" value="1"/>
</dbReference>
<dbReference type="CDD" id="cd00292">
    <property type="entry name" value="EF1B"/>
    <property type="match status" value="1"/>
</dbReference>
<feature type="compositionally biased region" description="Basic and acidic residues" evidence="5">
    <location>
        <begin position="147"/>
        <end position="160"/>
    </location>
</feature>
<evidence type="ECO:0000256" key="2">
    <source>
        <dbReference type="ARBA" id="ARBA00022768"/>
    </source>
</evidence>
<feature type="region of interest" description="Disordered" evidence="5">
    <location>
        <begin position="1"/>
        <end position="59"/>
    </location>
</feature>
<evidence type="ECO:0000313" key="9">
    <source>
        <dbReference type="Proteomes" id="UP001187315"/>
    </source>
</evidence>
<feature type="compositionally biased region" description="Polar residues" evidence="5">
    <location>
        <begin position="125"/>
        <end position="139"/>
    </location>
</feature>
<proteinExistence type="inferred from homology"/>
<dbReference type="InterPro" id="IPR036219">
    <property type="entry name" value="eEF-1beta-like_sf"/>
</dbReference>
<comment type="caution">
    <text evidence="8">The sequence shown here is derived from an EMBL/GenBank/DDBJ whole genome shotgun (WGS) entry which is preliminary data.</text>
</comment>
<evidence type="ECO:0000259" key="6">
    <source>
        <dbReference type="SMART" id="SM00888"/>
    </source>
</evidence>
<dbReference type="Gene3D" id="3.30.70.60">
    <property type="match status" value="1"/>
</dbReference>
<evidence type="ECO:0000259" key="7">
    <source>
        <dbReference type="SMART" id="SM01182"/>
    </source>
</evidence>
<dbReference type="PANTHER" id="PTHR11595">
    <property type="entry name" value="EF-HAND AND COILED-COIL DOMAIN-CONTAINING FAMILY MEMBER"/>
    <property type="match status" value="1"/>
</dbReference>
<keyword evidence="9" id="KW-1185">Reference proteome</keyword>
<gene>
    <name evidence="8" type="ORF">Q7C36_000169</name>
</gene>
<dbReference type="InterPro" id="IPR014038">
    <property type="entry name" value="EF1B_bsu/dsu_GNE"/>
</dbReference>
<protein>
    <recommendedName>
        <fullName evidence="10">Elongation factor 1-delta-like</fullName>
    </recommendedName>
</protein>
<dbReference type="GO" id="GO:0005829">
    <property type="term" value="C:cytosol"/>
    <property type="evidence" value="ECO:0007669"/>
    <property type="project" value="TreeGrafter"/>
</dbReference>
<comment type="similarity">
    <text evidence="1 4">Belongs to the EF-1-beta/EF-1-delta family.</text>
</comment>
<dbReference type="SMART" id="SM01182">
    <property type="entry name" value="EF-1_beta_acid"/>
    <property type="match status" value="1"/>
</dbReference>
<name>A0AA88NVK7_TACVA</name>
<dbReference type="PROSITE" id="PS00825">
    <property type="entry name" value="EF1BD_2"/>
    <property type="match status" value="1"/>
</dbReference>
<evidence type="ECO:0000256" key="5">
    <source>
        <dbReference type="SAM" id="MobiDB-lite"/>
    </source>
</evidence>
<dbReference type="InterPro" id="IPR014717">
    <property type="entry name" value="Transl_elong_EF1B/ribsomal_bS6"/>
</dbReference>
<feature type="compositionally biased region" description="Basic and acidic residues" evidence="5">
    <location>
        <begin position="42"/>
        <end position="54"/>
    </location>
</feature>
<dbReference type="InterPro" id="IPR049720">
    <property type="entry name" value="EF1B_bsu/dsu"/>
</dbReference>
<sequence>MDNERGSQSRPKEVGGPLQGSTKTVTPQNLHGGRRRRVQHSSHSESHASEDRLFFPEPYGSVHGSRGEFVWFNSNMYEQAEDFSQNPSSLGSSPREQVVHRSLVFRAKRKPNQPTGEEMNRIRSRSYSAQKNQRSSSEPQKGRRKRGYSETERPTPRKRDNVIMSGVQCLAEEKIWFDKSKYDEAERRFYEGINGVPSAPQETDANGFLQDMVKARQAIQQSLTGSQNASKSEDQSELVSRIKSLELDNKNLHKVVDDLRAMLSKLESRMSVLEKGPSSAPKAAAAPQAAPAPRPKVVVKEEEEEDDDIDLFGSDEEDEEAERIKAQRVQEYTAKKAKKPALIAKSSIILDVKPWDDETDMAKLEECVRSVQMDGLLWGASKLVPVGYGIRKLQINCVVEDDKVGVDILEEEITKFEDYVQSVDVAAFNKI</sequence>
<keyword evidence="2 4" id="KW-0251">Elongation factor</keyword>
<evidence type="ECO:0000313" key="8">
    <source>
        <dbReference type="EMBL" id="KAK2868298.1"/>
    </source>
</evidence>
<evidence type="ECO:0008006" key="10">
    <source>
        <dbReference type="Google" id="ProtNLM"/>
    </source>
</evidence>
<dbReference type="FunFam" id="3.30.70.60:FF:000001">
    <property type="entry name" value="Elongation factor 1-beta 1 like"/>
    <property type="match status" value="1"/>
</dbReference>
<dbReference type="InterPro" id="IPR001326">
    <property type="entry name" value="Transl_elong_EF1B_B/D_CS"/>
</dbReference>
<keyword evidence="3 4" id="KW-0648">Protein biosynthesis</keyword>
<dbReference type="InterPro" id="IPR018940">
    <property type="entry name" value="EF-1_beta_acid_region_euk"/>
</dbReference>
<feature type="domain" description="Elongation factor 1 beta central acidic region eukaryote" evidence="7">
    <location>
        <begin position="311"/>
        <end position="336"/>
    </location>
</feature>